<organism evidence="3 4">
    <name type="scientific">Achromobacter piechaudii ATCC 43553</name>
    <dbReference type="NCBI Taxonomy" id="742159"/>
    <lineage>
        <taxon>Bacteria</taxon>
        <taxon>Pseudomonadati</taxon>
        <taxon>Pseudomonadota</taxon>
        <taxon>Betaproteobacteria</taxon>
        <taxon>Burkholderiales</taxon>
        <taxon>Alcaligenaceae</taxon>
        <taxon>Achromobacter</taxon>
    </lineage>
</organism>
<feature type="region of interest" description="Disordered" evidence="2">
    <location>
        <begin position="2122"/>
        <end position="2144"/>
    </location>
</feature>
<gene>
    <name evidence="3" type="ORF">HMPREF0004_4595</name>
</gene>
<feature type="compositionally biased region" description="Low complexity" evidence="2">
    <location>
        <begin position="2122"/>
        <end position="2131"/>
    </location>
</feature>
<dbReference type="NCBIfam" id="TIGR02601">
    <property type="entry name" value="autotrns_rpt"/>
    <property type="match status" value="10"/>
</dbReference>
<dbReference type="EMBL" id="ADMS01000104">
    <property type="protein sequence ID" value="EFF74074.1"/>
    <property type="molecule type" value="Genomic_DNA"/>
</dbReference>
<protein>
    <submittedName>
        <fullName evidence="3">Autotransporter-associated beta strand repeat (3 repeats)</fullName>
    </submittedName>
</protein>
<dbReference type="HOGENOM" id="CLU_229576_0_0_4"/>
<dbReference type="SUPFAM" id="SSF51126">
    <property type="entry name" value="Pectin lyase-like"/>
    <property type="match status" value="6"/>
</dbReference>
<dbReference type="eggNOG" id="COG4625">
    <property type="taxonomic scope" value="Bacteria"/>
</dbReference>
<keyword evidence="1" id="KW-0732">Signal</keyword>
<evidence type="ECO:0000256" key="2">
    <source>
        <dbReference type="SAM" id="MobiDB-lite"/>
    </source>
</evidence>
<dbReference type="InterPro" id="IPR013425">
    <property type="entry name" value="Autotrns_rpt"/>
</dbReference>
<dbReference type="InterPro" id="IPR012332">
    <property type="entry name" value="Autotransporter_pectin_lyase_C"/>
</dbReference>
<name>D4XGJ8_9BURK</name>
<sequence length="2144" mass="210429">MLVQNAAGGVLVGVGDAGSVAGLFGFALSASTQSLGSIEVNNAGTMTTGAIPGVMRAAADRPVAALYGGGRISMTNTGAITGRVGMEASASGQGNIFYNAGLIEGSVSMGQASANTFMAITGSQVTTGNGLATQPLSSVLPGVEFAVPGVVDGGAGGTNLLVLSNVLPGATTPGSTAVTAVMASTYRNFTSLNVTGGQWALTGGALASGNTRLEGGTLELGAGGTLGSGNIWGLGGALTVQNGVTANLNNIVLLSPGERLSVGGGGDLNLTGAISGSGALIKDGSGTVTLAGAYAASAKQVNAGILRATGVGRFDGDVYVAAGVLDLSSTSTAGTTLSAGLDTEAGSEIRMGAKSLTVHNSATSTVNGSITGTGGLSKMGAGTLVLNGDTQLTGGTTVSAGTLRVGGTSADSAASLASRVTVQAGGVLGGYGSILDRVTVLAGGTLSTGAAPGQITIHNGLTLSSGSTAEFNLNAPDGAGGSPADYRVSVMGDLSLEGANLRVVPGSGYAFGLYRLFNYTGALSQSDGGLKAGVGEVVRIDAATKSVNLINTSGLSLDIWNANGLATPTSMGGGSGTWSNVNANWTDPTALVTDVRAPADGFVVFGGAPGTVTVSNTPGVVKAQGMQFASDGYRLNGDSLQLVEATPNYRSEIRVGDGSSESAGWTATIDNVLAGNRIDKTGAGTLVLNGNNEYVRSTRISQGVLSVSADANLGVSTGAVVFNGGILRITGTDYRSTTRNFEVVSFAGFDIADPTHTFTVNQAFSGPMELSKRGAGTLELTAANTFTGRTVLRQGTLALTGAGAIASNEVNIWAGAALDVSGARPQTLGALSGDGTLRLGSNALTFNSAQTSTFAGGIAGEGSLFKNGTGTLTLDGEVDASALTVSGGTLAVGRHGSVVGIDTLTMNGGVLDLSAAALHAFGALQGAGGKIIVGADADSFAVGEGTYSGEISGSGGLFKFERGVLALNGQNTYTGQTVVGSGTLMVGGGAANASASLSSAVTVGNSGVLGGFGSIGGDVTVQSGGTLAPGALGGVLTVNGALELQSGSRMQVTVGAPGTPASTPGAVHSVQVNGDLALQGARLTTVDAGGYAPGVYRLFDYTGELTLANGGLIAGPDNAIQYLSGDRRVNLINTAGLQLAFWNGNGQAAPGRAGGGSGTWAQANANWADASGAFTSTRSPADGFVVFGGAAGTVTVDAFAAPVSTQGMQFITDGYRLQGDTLNLAASTPGALSIVRLGDDSAGDAAINVTVANRLTGWGLNKTGAGTLVLEGDNAYTQATRLSAGVLTVSSDRNLGAASAGLQWDGGTLRVTGTAFASTARSLEFGSAGGSVDIVDANHRLTFAQSLTGSGKLTKLGDGTLVLGGATGHTGNTIVAAGTLQGSADNLLGDIDNRGTLVFDQVTDGRSSAVVSGTGGLEKTGQGTLTLAKQQVYSGATRIYNGTLALERTARLASPLVDVQAGATLDLTAASNQTLGLLTGIGTVQLGPDSLTLDSAGNAAFIGSIRGSGSLIKNGSGTQTLAGSNTHTGGTTVNAGALVLGTGGSLGTNAALVVNGGRFDMSGAGDQQLARLDGAGGQMQLGSYMLTLGAGNYFGEVAGSGALIKSGNGVLALNGANTYQGPTVVQQGVLRIGDQATHSGASLQSDVLVAGAATLGGYGSVTGNVSIMADGHLAPANAGGTFTINGDLMLAQGSKFEAGFGATNVGHSVQVNGDVTLDGASLNPTNTGGFAPGLYNLLNYTGTLTQNNFGLVAPAGFAVQTLTGSKQINLVNAVGTDFRIWNGNGQASATQLGGGSGVWSQANPNWADATGGLTGLRTPEDAFVVFGGASGTVDVQSAAGAVRTKGIQFASGGYALQGDAIGLVGMTTGAATEIRVGDGSSASAGWTASIANTLTGVGIDKTGAGTLVLQAANAYTGTTRLSQGVLSVDADSQLGARSAALDFQGGTLRITGTSMASTARAIQWGSGGAFDIQDGGHTFALSQSLTGGGALSKSGQGTLALTGDNILIGGVAVKAGVLQVGDGGQTGSLRANVQVDAGATLAFKRSDDLQYANVISGAGQLRQDGAGMLTLAADNTATGNTVSRQSHALLAHSHQLSSRSIAVGTGGLIDVASSAATGGWGLTTTTGGTETRPVNTAYHPRIHA</sequence>
<dbReference type="eggNOG" id="COG2911">
    <property type="taxonomic scope" value="Bacteria"/>
</dbReference>
<evidence type="ECO:0000313" key="3">
    <source>
        <dbReference type="EMBL" id="EFF74074.1"/>
    </source>
</evidence>
<dbReference type="PATRIC" id="fig|742159.3.peg.97"/>
<dbReference type="InterPro" id="IPR011050">
    <property type="entry name" value="Pectin_lyase_fold/virulence"/>
</dbReference>
<evidence type="ECO:0000313" key="4">
    <source>
        <dbReference type="Proteomes" id="UP000004510"/>
    </source>
</evidence>
<evidence type="ECO:0000256" key="1">
    <source>
        <dbReference type="ARBA" id="ARBA00022729"/>
    </source>
</evidence>
<reference evidence="4" key="1">
    <citation type="submission" date="2010-03" db="EMBL/GenBank/DDBJ databases">
        <title>Complete sequence of Mobiluncus curtisii ATCC 43063.</title>
        <authorList>
            <person name="Muzny D."/>
            <person name="Qin X."/>
            <person name="Deng J."/>
            <person name="Jiang H."/>
            <person name="Liu Y."/>
            <person name="Qu J."/>
            <person name="Song X.-Z."/>
            <person name="Zhang L."/>
            <person name="Thornton R."/>
            <person name="Coyle M."/>
            <person name="Francisco L."/>
            <person name="Jackson L."/>
            <person name="Javaid M."/>
            <person name="Korchina V."/>
            <person name="Kovar C."/>
            <person name="Mata R."/>
            <person name="Mathew T."/>
            <person name="Ngo R."/>
            <person name="Nguyen L."/>
            <person name="Nguyen N."/>
            <person name="Okwuonu G."/>
            <person name="Ongeri F."/>
            <person name="Pham C."/>
            <person name="Simmons D."/>
            <person name="Wilczek-Boney K."/>
            <person name="Hale W."/>
            <person name="Jakkamsetti A."/>
            <person name="Pham P."/>
            <person name="Ruth R."/>
            <person name="San Lucas F."/>
            <person name="Warren J."/>
            <person name="Zhang J."/>
            <person name="Zhao Z."/>
            <person name="Zhou C."/>
            <person name="Zhu D."/>
            <person name="Lee S."/>
            <person name="Bess C."/>
            <person name="Blankenburg K."/>
            <person name="Forbes L."/>
            <person name="Fu Q."/>
            <person name="Gubbala S."/>
            <person name="Hirani K."/>
            <person name="Jayaseelan J.C."/>
            <person name="Lara F."/>
            <person name="Munidasa M."/>
            <person name="Palculict T."/>
            <person name="Patil S."/>
            <person name="Pu L.-L."/>
            <person name="Saada N."/>
            <person name="Tang L."/>
            <person name="Weissenberger G."/>
            <person name="Zhu Y."/>
            <person name="Hemphill L."/>
            <person name="Shang Y."/>
            <person name="Youmans B."/>
            <person name="Ayvaz T."/>
            <person name="Ross M."/>
            <person name="Santibanez J."/>
            <person name="Aqrawi P."/>
            <person name="Gross S."/>
            <person name="Joshi V."/>
            <person name="Fowler G."/>
            <person name="Nazareth L."/>
            <person name="Reid J."/>
            <person name="Worley K."/>
            <person name="Petrosino J."/>
            <person name="Highlander S."/>
            <person name="Gibbs R."/>
            <person name="Gibbs R."/>
        </authorList>
    </citation>
    <scope>NUCLEOTIDE SEQUENCE [LARGE SCALE GENOMIC DNA]</scope>
    <source>
        <strain evidence="4">ATCC 43553</strain>
    </source>
</reference>
<dbReference type="Gene3D" id="2.160.20.20">
    <property type="match status" value="3"/>
</dbReference>
<dbReference type="PANTHER" id="PTHR35037">
    <property type="entry name" value="C-TERMINAL REGION OF AIDA-LIKE PROTEIN"/>
    <property type="match status" value="1"/>
</dbReference>
<dbReference type="PANTHER" id="PTHR35037:SF3">
    <property type="entry name" value="C-TERMINAL REGION OF AIDA-LIKE PROTEIN"/>
    <property type="match status" value="1"/>
</dbReference>
<dbReference type="Pfam" id="PF12951">
    <property type="entry name" value="PATR"/>
    <property type="match status" value="14"/>
</dbReference>
<accession>D4XGJ8</accession>
<comment type="caution">
    <text evidence="3">The sequence shown here is derived from an EMBL/GenBank/DDBJ whole genome shotgun (WGS) entry which is preliminary data.</text>
</comment>
<dbReference type="Proteomes" id="UP000004510">
    <property type="component" value="Unassembled WGS sequence"/>
</dbReference>
<dbReference type="InterPro" id="IPR051551">
    <property type="entry name" value="Autotransporter_adhesion"/>
</dbReference>
<proteinExistence type="predicted"/>